<feature type="domain" description="AP complex mu/sigma subunit" evidence="6">
    <location>
        <begin position="40"/>
        <end position="152"/>
    </location>
</feature>
<comment type="caution">
    <text evidence="7">The sequence shown here is derived from an EMBL/GenBank/DDBJ whole genome shotgun (WGS) entry which is preliminary data.</text>
</comment>
<dbReference type="InterPro" id="IPR016635">
    <property type="entry name" value="AP_complex_ssu"/>
</dbReference>
<evidence type="ECO:0000256" key="1">
    <source>
        <dbReference type="ARBA" id="ARBA00004308"/>
    </source>
</evidence>
<keyword evidence="3" id="KW-0813">Transport</keyword>
<evidence type="ECO:0000256" key="2">
    <source>
        <dbReference type="ARBA" id="ARBA00006972"/>
    </source>
</evidence>
<name>A0A9W9NDA3_PENCI</name>
<evidence type="ECO:0000313" key="7">
    <source>
        <dbReference type="EMBL" id="KAJ5217747.1"/>
    </source>
</evidence>
<dbReference type="Gene3D" id="3.30.450.60">
    <property type="match status" value="1"/>
</dbReference>
<keyword evidence="8" id="KW-1185">Reference proteome</keyword>
<comment type="similarity">
    <text evidence="2">Belongs to the adaptor complexes small subunit family.</text>
</comment>
<reference evidence="7" key="2">
    <citation type="journal article" date="2023" name="IMA Fungus">
        <title>Comparative genomic study of the Penicillium genus elucidates a diverse pangenome and 15 lateral gene transfer events.</title>
        <authorList>
            <person name="Petersen C."/>
            <person name="Sorensen T."/>
            <person name="Nielsen M.R."/>
            <person name="Sondergaard T.E."/>
            <person name="Sorensen J.L."/>
            <person name="Fitzpatrick D.A."/>
            <person name="Frisvad J.C."/>
            <person name="Nielsen K.L."/>
        </authorList>
    </citation>
    <scope>NUCLEOTIDE SEQUENCE</scope>
    <source>
        <strain evidence="7">IBT 23319</strain>
    </source>
</reference>
<gene>
    <name evidence="7" type="ORF">N7469_011372</name>
</gene>
<evidence type="ECO:0000313" key="8">
    <source>
        <dbReference type="Proteomes" id="UP001147733"/>
    </source>
</evidence>
<proteinExistence type="inferred from homology"/>
<dbReference type="PANTHER" id="PTHR11753">
    <property type="entry name" value="ADAPTOR COMPLEXES SMALL SUBUNIT FAMILY"/>
    <property type="match status" value="1"/>
</dbReference>
<dbReference type="AlphaFoldDB" id="A0A9W9NDA3"/>
<dbReference type="Pfam" id="PF01217">
    <property type="entry name" value="Clat_adaptor_s"/>
    <property type="match status" value="1"/>
</dbReference>
<protein>
    <recommendedName>
        <fullName evidence="6">AP complex mu/sigma subunit domain-containing protein</fullName>
    </recommendedName>
</protein>
<reference evidence="7" key="1">
    <citation type="submission" date="2022-11" db="EMBL/GenBank/DDBJ databases">
        <authorList>
            <person name="Petersen C."/>
        </authorList>
    </citation>
    <scope>NUCLEOTIDE SEQUENCE</scope>
    <source>
        <strain evidence="7">IBT 23319</strain>
    </source>
</reference>
<accession>A0A9W9NDA3</accession>
<evidence type="ECO:0000259" key="6">
    <source>
        <dbReference type="Pfam" id="PF01217"/>
    </source>
</evidence>
<keyword evidence="5" id="KW-0472">Membrane</keyword>
<dbReference type="SUPFAM" id="SSF64356">
    <property type="entry name" value="SNARE-like"/>
    <property type="match status" value="1"/>
</dbReference>
<dbReference type="GeneID" id="81389444"/>
<dbReference type="GO" id="GO:0012505">
    <property type="term" value="C:endomembrane system"/>
    <property type="evidence" value="ECO:0007669"/>
    <property type="project" value="UniProtKB-SubCell"/>
</dbReference>
<dbReference type="GO" id="GO:0015031">
    <property type="term" value="P:protein transport"/>
    <property type="evidence" value="ECO:0007669"/>
    <property type="project" value="UniProtKB-KW"/>
</dbReference>
<dbReference type="RefSeq" id="XP_056495341.1">
    <property type="nucleotide sequence ID" value="XM_056650277.1"/>
</dbReference>
<evidence type="ECO:0000256" key="4">
    <source>
        <dbReference type="ARBA" id="ARBA00022927"/>
    </source>
</evidence>
<dbReference type="EMBL" id="JAPQKT010000010">
    <property type="protein sequence ID" value="KAJ5217747.1"/>
    <property type="molecule type" value="Genomic_DNA"/>
</dbReference>
<evidence type="ECO:0000256" key="3">
    <source>
        <dbReference type="ARBA" id="ARBA00022448"/>
    </source>
</evidence>
<dbReference type="Proteomes" id="UP001147733">
    <property type="component" value="Unassembled WGS sequence"/>
</dbReference>
<dbReference type="InterPro" id="IPR011012">
    <property type="entry name" value="Longin-like_dom_sf"/>
</dbReference>
<comment type="subcellular location">
    <subcellularLocation>
        <location evidence="1">Endomembrane system</location>
    </subcellularLocation>
</comment>
<dbReference type="OrthoDB" id="371463at2759"/>
<sequence>MVLSFIIVQNRQWVAHAQHPNVRITDQLGIGAKRAWQSGTLHTVHRLVAPRDQKYQSNFVEFRRSTKIVYRRYAGLFFCVCVDANDNELAYLEAIHFFVEVLDQFFGNVCELDLVFNFYKVYAILDEVFLAGEIEETSKQVVLTRLEHLDKLE</sequence>
<dbReference type="InterPro" id="IPR022775">
    <property type="entry name" value="AP_mu_sigma_su"/>
</dbReference>
<keyword evidence="4" id="KW-0653">Protein transport</keyword>
<evidence type="ECO:0000256" key="5">
    <source>
        <dbReference type="ARBA" id="ARBA00023136"/>
    </source>
</evidence>
<organism evidence="7 8">
    <name type="scientific">Penicillium citrinum</name>
    <dbReference type="NCBI Taxonomy" id="5077"/>
    <lineage>
        <taxon>Eukaryota</taxon>
        <taxon>Fungi</taxon>
        <taxon>Dikarya</taxon>
        <taxon>Ascomycota</taxon>
        <taxon>Pezizomycotina</taxon>
        <taxon>Eurotiomycetes</taxon>
        <taxon>Eurotiomycetidae</taxon>
        <taxon>Eurotiales</taxon>
        <taxon>Aspergillaceae</taxon>
        <taxon>Penicillium</taxon>
    </lineage>
</organism>